<evidence type="ECO:0000313" key="2">
    <source>
        <dbReference type="EMBL" id="OAP35828.1"/>
    </source>
</evidence>
<dbReference type="OrthoDB" id="8276527at2"/>
<keyword evidence="3" id="KW-1185">Reference proteome</keyword>
<dbReference type="InterPro" id="IPR027417">
    <property type="entry name" value="P-loop_NTPase"/>
</dbReference>
<evidence type="ECO:0000313" key="3">
    <source>
        <dbReference type="Proteomes" id="UP000094025"/>
    </source>
</evidence>
<gene>
    <name evidence="2" type="ORF">AU381_16730</name>
</gene>
<dbReference type="STRING" id="1472378.AU381_16730"/>
<reference evidence="2 3" key="1">
    <citation type="journal article" date="2016" name="Int. J. Syst. Evol. Microbiol.">
        <title>Ensifer glycinis sp. nov., an novel rhizobial species associated with Glycine spp.</title>
        <authorList>
            <person name="Yan H."/>
            <person name="Yan J."/>
            <person name="Sui X.H."/>
            <person name="Wang E.T."/>
            <person name="Chen W.X."/>
            <person name="Zhang X.X."/>
            <person name="Chen W.F."/>
        </authorList>
    </citation>
    <scope>NUCLEOTIDE SEQUENCE [LARGE SCALE GENOMIC DNA]</scope>
    <source>
        <strain evidence="2 3">CCBAU 23380</strain>
    </source>
</reference>
<dbReference type="Proteomes" id="UP000094025">
    <property type="component" value="Unassembled WGS sequence"/>
</dbReference>
<name>A0A178XKS3_9HYPH</name>
<dbReference type="EMBL" id="LPUX01000065">
    <property type="protein sequence ID" value="OAP35828.1"/>
    <property type="molecule type" value="Genomic_DNA"/>
</dbReference>
<dbReference type="InterPro" id="IPR024628">
    <property type="entry name" value="Sulfotransferase_Stf0_dom"/>
</dbReference>
<dbReference type="AlphaFoldDB" id="A0A178XKS3"/>
<dbReference type="Pfam" id="PF09037">
    <property type="entry name" value="Sulphotransf"/>
    <property type="match status" value="1"/>
</dbReference>
<protein>
    <submittedName>
        <fullName evidence="2">LpsS</fullName>
    </submittedName>
</protein>
<feature type="domain" description="Sulphotransferase Stf0" evidence="1">
    <location>
        <begin position="4"/>
        <end position="217"/>
    </location>
</feature>
<organism evidence="2 3">
    <name type="scientific">Sinorhizobium glycinis</name>
    <dbReference type="NCBI Taxonomy" id="1472378"/>
    <lineage>
        <taxon>Bacteria</taxon>
        <taxon>Pseudomonadati</taxon>
        <taxon>Pseudomonadota</taxon>
        <taxon>Alphaproteobacteria</taxon>
        <taxon>Hyphomicrobiales</taxon>
        <taxon>Rhizobiaceae</taxon>
        <taxon>Sinorhizobium/Ensifer group</taxon>
        <taxon>Sinorhizobium</taxon>
    </lineage>
</organism>
<dbReference type="PIRSF" id="PIRSF021497">
    <property type="entry name" value="Sulphotransferase_Stf0"/>
    <property type="match status" value="1"/>
</dbReference>
<dbReference type="Gene3D" id="3.40.50.300">
    <property type="entry name" value="P-loop containing nucleotide triphosphate hydrolases"/>
    <property type="match status" value="1"/>
</dbReference>
<sequence length="256" mass="30007">MRGYLLLTEARSGSNWLGSLINNSGYMGQSSEWLSPKIHRLDTSSLSWEEFFEEIIGKSSTDNGKFGLKIFPNHLFITREFYGMDFIQYCLSVHDVALIFLRRDDTLRQAISYARARQTRSFAAHIEGTADPRYDFEEIARCFFYIRDSNSFWQSYLEISGAKFTEFVYEDLVPDPSPLIACVAEHLKVPPPPKLQTSLAVQRDKLTDEWIERFNEDRRSADLLDAYDRREHIPRKIKNFFKLATRRLQPRYPFAF</sequence>
<dbReference type="GO" id="GO:0016740">
    <property type="term" value="F:transferase activity"/>
    <property type="evidence" value="ECO:0007669"/>
    <property type="project" value="InterPro"/>
</dbReference>
<proteinExistence type="predicted"/>
<dbReference type="InterPro" id="IPR015124">
    <property type="entry name" value="Stf0"/>
</dbReference>
<accession>A0A178XKS3</accession>
<evidence type="ECO:0000259" key="1">
    <source>
        <dbReference type="Pfam" id="PF09037"/>
    </source>
</evidence>
<dbReference type="RefSeq" id="WP_064244249.1">
    <property type="nucleotide sequence ID" value="NZ_LPUX01000065.1"/>
</dbReference>
<dbReference type="SUPFAM" id="SSF52540">
    <property type="entry name" value="P-loop containing nucleoside triphosphate hydrolases"/>
    <property type="match status" value="1"/>
</dbReference>
<comment type="caution">
    <text evidence="2">The sequence shown here is derived from an EMBL/GenBank/DDBJ whole genome shotgun (WGS) entry which is preliminary data.</text>
</comment>